<dbReference type="PROSITE" id="PS51217">
    <property type="entry name" value="UVRD_HELICASE_CTER"/>
    <property type="match status" value="1"/>
</dbReference>
<comment type="similarity">
    <text evidence="1">Belongs to the helicase family. UvrD subfamily.</text>
</comment>
<dbReference type="GO" id="GO:0016887">
    <property type="term" value="F:ATP hydrolysis activity"/>
    <property type="evidence" value="ECO:0007669"/>
    <property type="project" value="RHEA"/>
</dbReference>
<keyword evidence="3 14" id="KW-0378">Hydrolase</keyword>
<evidence type="ECO:0000256" key="1">
    <source>
        <dbReference type="ARBA" id="ARBA00009922"/>
    </source>
</evidence>
<dbReference type="SUPFAM" id="SSF52540">
    <property type="entry name" value="P-loop containing nucleoside triphosphate hydrolases"/>
    <property type="match status" value="1"/>
</dbReference>
<evidence type="ECO:0000256" key="3">
    <source>
        <dbReference type="ARBA" id="ARBA00022801"/>
    </source>
</evidence>
<dbReference type="InterPro" id="IPR014017">
    <property type="entry name" value="DNA_helicase_UvrD-like_C"/>
</dbReference>
<protein>
    <recommendedName>
        <fullName evidence="9">DNA 3'-5' helicase</fullName>
        <ecNumber evidence="9">5.6.2.4</ecNumber>
    </recommendedName>
</protein>
<dbReference type="CDD" id="cd18807">
    <property type="entry name" value="SF1_C_UvrD"/>
    <property type="match status" value="1"/>
</dbReference>
<evidence type="ECO:0000256" key="7">
    <source>
        <dbReference type="ARBA" id="ARBA00023235"/>
    </source>
</evidence>
<dbReference type="CDD" id="cd17932">
    <property type="entry name" value="DEXQc_UvrD"/>
    <property type="match status" value="1"/>
</dbReference>
<accession>A0A3B1CCI6</accession>
<dbReference type="InterPro" id="IPR014016">
    <property type="entry name" value="UvrD-like_ATP-bd"/>
</dbReference>
<dbReference type="InterPro" id="IPR027417">
    <property type="entry name" value="P-loop_NTPase"/>
</dbReference>
<evidence type="ECO:0000313" key="14">
    <source>
        <dbReference type="EMBL" id="VAX16385.1"/>
    </source>
</evidence>
<keyword evidence="4 14" id="KW-0347">Helicase</keyword>
<dbReference type="Gene3D" id="1.10.10.160">
    <property type="match status" value="1"/>
</dbReference>
<dbReference type="AlphaFoldDB" id="A0A3B1CCI6"/>
<sequence length="752" mass="84456">MSQTSFFTDSGALNSQPTNDLSHEALKRVLNEQQFEAVIHGEGPLLILAGAGSGKTRVITHRIARLLAEGASPRSIIALTFTNKAAGEMRERIASLSNRMTAGLWVSTFHSACLRILRQHAERINYPKDFIVYDMQDQVRLIKLCLIDIGLEEKKFPARQISSFISRFKNKMKGPEDAAKETRGNDEFIKVFGMYERRLAESRSMDFDDLLLKTLYLLRNEEEVRIGYQERFEHILVDEFQDTNMAQYEIVNHLAGKRRNICAVGDDDQSIYQWRGADITNILNFEKDFPDAKIVLLEKNYRSTGNILRGASEVVSRNVGRKEKKLWTDNIAGEKIKLYTATDEMDEAKYVVDQTKAMRRNDGLSLNDIAVFYRTNSQSRAIEDALRRDGFPYQIFGGLKFYDRKEVKDILAYFKAALNHFDVVSFKRIINTPPRGIGAVTISKLEMAAITEGVSLSAALDNISAIQGLGASAQEKLEKFREVLSTIRSKVTSASPADAINEALTITGYMDWLSADKKSESLSRLENLTELVNAAEEFEERTGENSMMAFLDQSALISEADKVDETTATVKLMTVHISKGLEFPAVFVTGLEDNMFPHARSKGDNAQMEEERRLLYVAMTRAKEKLFLTHALTRRVFGVSQANTPSVFLNDIPQEVLAKSGGGKAVTDFSSQHGRTRTPASTNRPVKLFKNTREQGKEIGGLRVGQKVSHPSFNVGVIRAIEGAGEKSRITIYFPRFGEKKLMRKFAKLTAI</sequence>
<dbReference type="GO" id="GO:0043138">
    <property type="term" value="F:3'-5' DNA helicase activity"/>
    <property type="evidence" value="ECO:0007669"/>
    <property type="project" value="UniProtKB-EC"/>
</dbReference>
<keyword evidence="5" id="KW-0067">ATP-binding</keyword>
<dbReference type="GO" id="GO:0033202">
    <property type="term" value="C:DNA helicase complex"/>
    <property type="evidence" value="ECO:0007669"/>
    <property type="project" value="TreeGrafter"/>
</dbReference>
<dbReference type="EC" id="5.6.2.4" evidence="9"/>
<evidence type="ECO:0000256" key="5">
    <source>
        <dbReference type="ARBA" id="ARBA00022840"/>
    </source>
</evidence>
<dbReference type="Gene3D" id="1.10.486.10">
    <property type="entry name" value="PCRA, domain 4"/>
    <property type="match status" value="1"/>
</dbReference>
<feature type="domain" description="UvrD-like helicase C-terminal" evidence="13">
    <location>
        <begin position="305"/>
        <end position="580"/>
    </location>
</feature>
<reference evidence="14" key="1">
    <citation type="submission" date="2018-06" db="EMBL/GenBank/DDBJ databases">
        <authorList>
            <person name="Zhirakovskaya E."/>
        </authorList>
    </citation>
    <scope>NUCLEOTIDE SEQUENCE</scope>
</reference>
<dbReference type="InterPro" id="IPR013986">
    <property type="entry name" value="DExx_box_DNA_helicase_dom_sf"/>
</dbReference>
<keyword evidence="6" id="KW-0238">DNA-binding</keyword>
<comment type="catalytic activity">
    <reaction evidence="8">
        <text>Couples ATP hydrolysis with the unwinding of duplex DNA by translocating in the 3'-5' direction.</text>
        <dbReference type="EC" id="5.6.2.4"/>
    </reaction>
</comment>
<dbReference type="PANTHER" id="PTHR11070">
    <property type="entry name" value="UVRD / RECB / PCRA DNA HELICASE FAMILY MEMBER"/>
    <property type="match status" value="1"/>
</dbReference>
<evidence type="ECO:0000256" key="2">
    <source>
        <dbReference type="ARBA" id="ARBA00022741"/>
    </source>
</evidence>
<evidence type="ECO:0000256" key="8">
    <source>
        <dbReference type="ARBA" id="ARBA00034617"/>
    </source>
</evidence>
<proteinExistence type="inferred from homology"/>
<dbReference type="GO" id="GO:0005829">
    <property type="term" value="C:cytosol"/>
    <property type="evidence" value="ECO:0007669"/>
    <property type="project" value="TreeGrafter"/>
</dbReference>
<evidence type="ECO:0000259" key="13">
    <source>
        <dbReference type="PROSITE" id="PS51217"/>
    </source>
</evidence>
<evidence type="ECO:0000256" key="6">
    <source>
        <dbReference type="ARBA" id="ARBA00023125"/>
    </source>
</evidence>
<evidence type="ECO:0000259" key="12">
    <source>
        <dbReference type="PROSITE" id="PS51198"/>
    </source>
</evidence>
<dbReference type="Pfam" id="PF13361">
    <property type="entry name" value="UvrD_C"/>
    <property type="match status" value="1"/>
</dbReference>
<feature type="region of interest" description="Disordered" evidence="11">
    <location>
        <begin position="663"/>
        <end position="683"/>
    </location>
</feature>
<keyword evidence="2" id="KW-0547">Nucleotide-binding</keyword>
<evidence type="ECO:0000256" key="4">
    <source>
        <dbReference type="ARBA" id="ARBA00022806"/>
    </source>
</evidence>
<dbReference type="GO" id="GO:0000725">
    <property type="term" value="P:recombinational repair"/>
    <property type="evidence" value="ECO:0007669"/>
    <property type="project" value="TreeGrafter"/>
</dbReference>
<comment type="catalytic activity">
    <reaction evidence="10">
        <text>ATP + H2O = ADP + phosphate + H(+)</text>
        <dbReference type="Rhea" id="RHEA:13065"/>
        <dbReference type="ChEBI" id="CHEBI:15377"/>
        <dbReference type="ChEBI" id="CHEBI:15378"/>
        <dbReference type="ChEBI" id="CHEBI:30616"/>
        <dbReference type="ChEBI" id="CHEBI:43474"/>
        <dbReference type="ChEBI" id="CHEBI:456216"/>
        <dbReference type="EC" id="5.6.2.4"/>
    </reaction>
</comment>
<dbReference type="GO" id="GO:0003677">
    <property type="term" value="F:DNA binding"/>
    <property type="evidence" value="ECO:0007669"/>
    <property type="project" value="UniProtKB-KW"/>
</dbReference>
<dbReference type="FunFam" id="1.10.486.10:FF:000003">
    <property type="entry name" value="ATP-dependent DNA helicase"/>
    <property type="match status" value="1"/>
</dbReference>
<dbReference type="PROSITE" id="PS51198">
    <property type="entry name" value="UVRD_HELICASE_ATP_BIND"/>
    <property type="match status" value="1"/>
</dbReference>
<evidence type="ECO:0000256" key="10">
    <source>
        <dbReference type="ARBA" id="ARBA00048988"/>
    </source>
</evidence>
<dbReference type="InterPro" id="IPR000212">
    <property type="entry name" value="DNA_helicase_UvrD/REP"/>
</dbReference>
<gene>
    <name evidence="14" type="ORF">MNBD_NITROSPINAE01-1573</name>
</gene>
<dbReference type="Pfam" id="PF21196">
    <property type="entry name" value="PcrA_UvrD_tudor"/>
    <property type="match status" value="1"/>
</dbReference>
<dbReference type="GO" id="GO:0005524">
    <property type="term" value="F:ATP binding"/>
    <property type="evidence" value="ECO:0007669"/>
    <property type="project" value="UniProtKB-KW"/>
</dbReference>
<feature type="domain" description="UvrD-like helicase ATP-binding" evidence="12">
    <location>
        <begin position="28"/>
        <end position="304"/>
    </location>
</feature>
<dbReference type="Pfam" id="PF00580">
    <property type="entry name" value="UvrD-helicase"/>
    <property type="match status" value="1"/>
</dbReference>
<name>A0A3B1CCI6_9ZZZZ</name>
<dbReference type="Gene3D" id="3.40.50.300">
    <property type="entry name" value="P-loop containing nucleotide triphosphate hydrolases"/>
    <property type="match status" value="2"/>
</dbReference>
<organism evidence="14">
    <name type="scientific">hydrothermal vent metagenome</name>
    <dbReference type="NCBI Taxonomy" id="652676"/>
    <lineage>
        <taxon>unclassified sequences</taxon>
        <taxon>metagenomes</taxon>
        <taxon>ecological metagenomes</taxon>
    </lineage>
</organism>
<evidence type="ECO:0000256" key="9">
    <source>
        <dbReference type="ARBA" id="ARBA00034808"/>
    </source>
</evidence>
<dbReference type="PANTHER" id="PTHR11070:SF2">
    <property type="entry name" value="ATP-DEPENDENT DNA HELICASE SRS2"/>
    <property type="match status" value="1"/>
</dbReference>
<feature type="compositionally biased region" description="Polar residues" evidence="11">
    <location>
        <begin position="668"/>
        <end position="683"/>
    </location>
</feature>
<dbReference type="EMBL" id="UOGC01000027">
    <property type="protein sequence ID" value="VAX16385.1"/>
    <property type="molecule type" value="Genomic_DNA"/>
</dbReference>
<evidence type="ECO:0000256" key="11">
    <source>
        <dbReference type="SAM" id="MobiDB-lite"/>
    </source>
</evidence>
<keyword evidence="7" id="KW-0413">Isomerase</keyword>